<dbReference type="PROSITE" id="PS50206">
    <property type="entry name" value="RHODANESE_3"/>
    <property type="match status" value="1"/>
</dbReference>
<dbReference type="PANTHER" id="PTHR10953:SF240">
    <property type="entry name" value="SULFUR CARRIER PROTEIN THIS ADENYLYLTRANSFERASE"/>
    <property type="match status" value="1"/>
</dbReference>
<gene>
    <name evidence="3" type="ORF">XM53_18455</name>
</gene>
<dbReference type="CDD" id="cd00757">
    <property type="entry name" value="ThiF_MoeB_HesA_family"/>
    <property type="match status" value="1"/>
</dbReference>
<reference evidence="3 4" key="1">
    <citation type="submission" date="2015-04" db="EMBL/GenBank/DDBJ databases">
        <title>The draft genome sequence of Roseovarius sp.R12b.</title>
        <authorList>
            <person name="Li G."/>
            <person name="Lai Q."/>
            <person name="Shao Z."/>
            <person name="Yan P."/>
        </authorList>
    </citation>
    <scope>NUCLEOTIDE SEQUENCE [LARGE SCALE GENOMIC DNA]</scope>
    <source>
        <strain evidence="3 4">R12B</strain>
    </source>
</reference>
<dbReference type="GO" id="GO:0004792">
    <property type="term" value="F:thiosulfate-cyanide sulfurtransferase activity"/>
    <property type="evidence" value="ECO:0007669"/>
    <property type="project" value="TreeGrafter"/>
</dbReference>
<dbReference type="CDD" id="cd00158">
    <property type="entry name" value="RHOD"/>
    <property type="match status" value="1"/>
</dbReference>
<dbReference type="RefSeq" id="WP_057796025.1">
    <property type="nucleotide sequence ID" value="NZ_LAXJ01000025.1"/>
</dbReference>
<evidence type="ECO:0000259" key="2">
    <source>
        <dbReference type="PROSITE" id="PS50206"/>
    </source>
</evidence>
<dbReference type="InterPro" id="IPR036873">
    <property type="entry name" value="Rhodanese-like_dom_sf"/>
</dbReference>
<evidence type="ECO:0000313" key="3">
    <source>
        <dbReference type="EMBL" id="KRS10916.1"/>
    </source>
</evidence>
<dbReference type="EMBL" id="LAXJ01000025">
    <property type="protein sequence ID" value="KRS10916.1"/>
    <property type="molecule type" value="Genomic_DNA"/>
</dbReference>
<dbReference type="GO" id="GO:0005829">
    <property type="term" value="C:cytosol"/>
    <property type="evidence" value="ECO:0007669"/>
    <property type="project" value="TreeGrafter"/>
</dbReference>
<dbReference type="InterPro" id="IPR045886">
    <property type="entry name" value="ThiF/MoeB/HesA"/>
</dbReference>
<dbReference type="Pfam" id="PF00899">
    <property type="entry name" value="ThiF"/>
    <property type="match status" value="1"/>
</dbReference>
<organism evidence="3 4">
    <name type="scientific">Roseovarius atlanticus</name>
    <dbReference type="NCBI Taxonomy" id="1641875"/>
    <lineage>
        <taxon>Bacteria</taxon>
        <taxon>Pseudomonadati</taxon>
        <taxon>Pseudomonadota</taxon>
        <taxon>Alphaproteobacteria</taxon>
        <taxon>Rhodobacterales</taxon>
        <taxon>Roseobacteraceae</taxon>
        <taxon>Roseovarius</taxon>
    </lineage>
</organism>
<keyword evidence="4" id="KW-1185">Reference proteome</keyword>
<dbReference type="GO" id="GO:0008146">
    <property type="term" value="F:sulfotransferase activity"/>
    <property type="evidence" value="ECO:0007669"/>
    <property type="project" value="TreeGrafter"/>
</dbReference>
<dbReference type="PATRIC" id="fig|1641875.4.peg.2219"/>
<dbReference type="SUPFAM" id="SSF69572">
    <property type="entry name" value="Activating enzymes of the ubiquitin-like proteins"/>
    <property type="match status" value="1"/>
</dbReference>
<dbReference type="GO" id="GO:0016779">
    <property type="term" value="F:nucleotidyltransferase activity"/>
    <property type="evidence" value="ECO:0007669"/>
    <property type="project" value="TreeGrafter"/>
</dbReference>
<dbReference type="OrthoDB" id="9804286at2"/>
<evidence type="ECO:0000313" key="4">
    <source>
        <dbReference type="Proteomes" id="UP000051295"/>
    </source>
</evidence>
<dbReference type="FunFam" id="3.40.50.720:FF:000080">
    <property type="entry name" value="Thiazole biosynthesis adenylyltransferase ThiF"/>
    <property type="match status" value="1"/>
</dbReference>
<dbReference type="PANTHER" id="PTHR10953">
    <property type="entry name" value="UBIQUITIN-ACTIVATING ENZYME E1"/>
    <property type="match status" value="1"/>
</dbReference>
<proteinExistence type="inferred from homology"/>
<sequence>MAGGNPMSRYARQTCLPEVGEPGQVALEAAHVLVIGAGGLGAPALQYLVGAGVGRLTLVDGDTVALTNLHRQTLFREDDIGRPKVEAAADTLRRLNTDCTIDTVAAPLDPVNAPGLVARATLVLDCADSFAVSYILSDTCLAAGVPLISASVLGVAGYAGGFCGTAPSLRAVFPDLPDRAATCATAGVMGPVVGMIGAAQAQMALACLTGQTPSPLGQVLTFDMQGYRSSSFRFDAAPEPAADLRFIAASQITARDFVVELRPPDEAPRPVFPHARRLRLEDIKSGSGLAPPDGRRAVFACRSGLRAWQAATHLRQTWSGEIALVAAGDPIST</sequence>
<dbReference type="AlphaFoldDB" id="A0A0T5NPL1"/>
<dbReference type="Proteomes" id="UP000051295">
    <property type="component" value="Unassembled WGS sequence"/>
</dbReference>
<dbReference type="SUPFAM" id="SSF52821">
    <property type="entry name" value="Rhodanese/Cell cycle control phosphatase"/>
    <property type="match status" value="1"/>
</dbReference>
<dbReference type="GO" id="GO:0008641">
    <property type="term" value="F:ubiquitin-like modifier activating enzyme activity"/>
    <property type="evidence" value="ECO:0007669"/>
    <property type="project" value="InterPro"/>
</dbReference>
<feature type="domain" description="Rhodanese" evidence="2">
    <location>
        <begin position="252"/>
        <end position="316"/>
    </location>
</feature>
<dbReference type="InterPro" id="IPR035985">
    <property type="entry name" value="Ubiquitin-activating_enz"/>
</dbReference>
<accession>A0A0T5NPL1</accession>
<name>A0A0T5NPL1_9RHOB</name>
<evidence type="ECO:0000256" key="1">
    <source>
        <dbReference type="ARBA" id="ARBA00009919"/>
    </source>
</evidence>
<protein>
    <submittedName>
        <fullName evidence="3">Thiamine biosynthesis protein ThiF</fullName>
    </submittedName>
</protein>
<dbReference type="Gene3D" id="3.40.50.720">
    <property type="entry name" value="NAD(P)-binding Rossmann-like Domain"/>
    <property type="match status" value="1"/>
</dbReference>
<comment type="caution">
    <text evidence="3">The sequence shown here is derived from an EMBL/GenBank/DDBJ whole genome shotgun (WGS) entry which is preliminary data.</text>
</comment>
<dbReference type="InterPro" id="IPR001763">
    <property type="entry name" value="Rhodanese-like_dom"/>
</dbReference>
<dbReference type="InterPro" id="IPR000594">
    <property type="entry name" value="ThiF_NAD_FAD-bd"/>
</dbReference>
<dbReference type="STRING" id="1641875.XM53_18455"/>
<comment type="similarity">
    <text evidence="1">Belongs to the HesA/MoeB/ThiF family.</text>
</comment>